<evidence type="ECO:0000313" key="6">
    <source>
        <dbReference type="Proteomes" id="UP001280581"/>
    </source>
</evidence>
<sequence>MGLGFRLKGKKPDAKNEDKSAAPTQTPAQRNSLSIDPLPPPSADSSGAFRFALPPKPRYEYKSYRLRGEYDQPWAGDVRMKRTKYSNWIVYGGIVIALGICGYLVYDGMKASHSLSTTGYCLVMEDNFDKGGVDSSHWSHEVQLGGFGTGSFDWTTADSKNTFTDSEGLHIVPTLTTESTSITEEQLFNGYTVNLTKAGGDGSCTSNSYKDCSIKSNNTVGTIIPPVRSARLSTKGKKSIKYGRVEVVAKMPAGDWLWPAIWMMPEEDKYGPWPASGEIDIAEVRGNDWNYPLGRDGVTSTLHWGPSSQLNAYWKTYGTKFLRRTDFSKGFHTFGLQWSEDYLFTYLDSRLKQVFYMKFGPKTMWEEGNFAGAAVNNSLVENPWGKTGNANTPFDENFFLILNVAVGAGNGWFYEGKGNKPWVDGSPSAQADFIKAKDQWLPTWGEGNDRGMTVKSVKMWREGSC</sequence>
<evidence type="ECO:0000256" key="1">
    <source>
        <dbReference type="ARBA" id="ARBA00006865"/>
    </source>
</evidence>
<accession>A0AAN6RCC9</accession>
<comment type="caution">
    <text evidence="5">The sequence shown here is derived from an EMBL/GenBank/DDBJ whole genome shotgun (WGS) entry which is preliminary data.</text>
</comment>
<dbReference type="InterPro" id="IPR050546">
    <property type="entry name" value="Glycosyl_Hydrlase_16"/>
</dbReference>
<feature type="region of interest" description="Disordered" evidence="2">
    <location>
        <begin position="1"/>
        <end position="49"/>
    </location>
</feature>
<keyword evidence="3" id="KW-0472">Membrane</keyword>
<dbReference type="GO" id="GO:0004553">
    <property type="term" value="F:hydrolase activity, hydrolyzing O-glycosyl compounds"/>
    <property type="evidence" value="ECO:0007669"/>
    <property type="project" value="InterPro"/>
</dbReference>
<dbReference type="EMBL" id="WVTA01000015">
    <property type="protein sequence ID" value="KAK3201874.1"/>
    <property type="molecule type" value="Genomic_DNA"/>
</dbReference>
<feature type="domain" description="GH16" evidence="4">
    <location>
        <begin position="152"/>
        <end position="465"/>
    </location>
</feature>
<name>A0AAN6RCC9_9PLEO</name>
<dbReference type="InterPro" id="IPR013320">
    <property type="entry name" value="ConA-like_dom_sf"/>
</dbReference>
<dbReference type="PANTHER" id="PTHR10963:SF55">
    <property type="entry name" value="GLYCOSIDE HYDROLASE FAMILY 16 PROTEIN"/>
    <property type="match status" value="1"/>
</dbReference>
<evidence type="ECO:0000313" key="5">
    <source>
        <dbReference type="EMBL" id="KAK3201874.1"/>
    </source>
</evidence>
<feature type="compositionally biased region" description="Basic and acidic residues" evidence="2">
    <location>
        <begin position="10"/>
        <end position="20"/>
    </location>
</feature>
<dbReference type="PANTHER" id="PTHR10963">
    <property type="entry name" value="GLYCOSYL HYDROLASE-RELATED"/>
    <property type="match status" value="1"/>
</dbReference>
<dbReference type="SUPFAM" id="SSF49899">
    <property type="entry name" value="Concanavalin A-like lectins/glucanases"/>
    <property type="match status" value="1"/>
</dbReference>
<dbReference type="AlphaFoldDB" id="A0AAN6RCC9"/>
<keyword evidence="6" id="KW-1185">Reference proteome</keyword>
<gene>
    <name evidence="5" type="ORF">GRF29_164g900990</name>
</gene>
<dbReference type="Proteomes" id="UP001280581">
    <property type="component" value="Unassembled WGS sequence"/>
</dbReference>
<evidence type="ECO:0000256" key="2">
    <source>
        <dbReference type="SAM" id="MobiDB-lite"/>
    </source>
</evidence>
<organism evidence="5 6">
    <name type="scientific">Pseudopithomyces chartarum</name>
    <dbReference type="NCBI Taxonomy" id="1892770"/>
    <lineage>
        <taxon>Eukaryota</taxon>
        <taxon>Fungi</taxon>
        <taxon>Dikarya</taxon>
        <taxon>Ascomycota</taxon>
        <taxon>Pezizomycotina</taxon>
        <taxon>Dothideomycetes</taxon>
        <taxon>Pleosporomycetidae</taxon>
        <taxon>Pleosporales</taxon>
        <taxon>Massarineae</taxon>
        <taxon>Didymosphaeriaceae</taxon>
        <taxon>Pseudopithomyces</taxon>
    </lineage>
</organism>
<evidence type="ECO:0000256" key="3">
    <source>
        <dbReference type="SAM" id="Phobius"/>
    </source>
</evidence>
<proteinExistence type="inferred from homology"/>
<feature type="compositionally biased region" description="Polar residues" evidence="2">
    <location>
        <begin position="22"/>
        <end position="34"/>
    </location>
</feature>
<evidence type="ECO:0000259" key="4">
    <source>
        <dbReference type="PROSITE" id="PS51762"/>
    </source>
</evidence>
<keyword evidence="3" id="KW-1133">Transmembrane helix</keyword>
<reference evidence="5 6" key="1">
    <citation type="submission" date="2021-02" db="EMBL/GenBank/DDBJ databases">
        <title>Genome assembly of Pseudopithomyces chartarum.</title>
        <authorList>
            <person name="Jauregui R."/>
            <person name="Singh J."/>
            <person name="Voisey C."/>
        </authorList>
    </citation>
    <scope>NUCLEOTIDE SEQUENCE [LARGE SCALE GENOMIC DNA]</scope>
    <source>
        <strain evidence="5 6">AGR01</strain>
    </source>
</reference>
<comment type="similarity">
    <text evidence="1">Belongs to the glycosyl hydrolase 16 family.</text>
</comment>
<dbReference type="InterPro" id="IPR000757">
    <property type="entry name" value="Beta-glucanase-like"/>
</dbReference>
<dbReference type="FunFam" id="2.60.120.200:FF:000178">
    <property type="entry name" value="Glycoside hydrolase family 16 protein"/>
    <property type="match status" value="1"/>
</dbReference>
<protein>
    <recommendedName>
        <fullName evidence="4">GH16 domain-containing protein</fullName>
    </recommendedName>
</protein>
<keyword evidence="3" id="KW-0812">Transmembrane</keyword>
<dbReference type="Pfam" id="PF00722">
    <property type="entry name" value="Glyco_hydro_16"/>
    <property type="match status" value="1"/>
</dbReference>
<dbReference type="PROSITE" id="PS51762">
    <property type="entry name" value="GH16_2"/>
    <property type="match status" value="1"/>
</dbReference>
<dbReference type="Gene3D" id="2.60.120.200">
    <property type="match status" value="1"/>
</dbReference>
<feature type="transmembrane region" description="Helical" evidence="3">
    <location>
        <begin position="88"/>
        <end position="106"/>
    </location>
</feature>
<dbReference type="GO" id="GO:0005975">
    <property type="term" value="P:carbohydrate metabolic process"/>
    <property type="evidence" value="ECO:0007669"/>
    <property type="project" value="InterPro"/>
</dbReference>